<sequence length="237" mass="26828">MIRLVTCFLFMCSYLVYSLPTLSRMKELDKEIPVGERDRIIHKMPKRWSRLIMKITGADIQIKGQELLPEGPVVFISNHEGNFDIPTLLGYVDKPFGFISKIEVKKVPIISSWMEVLNCVFMDRKDRRQAIKSIRDGVELLKEGHSILIFPEGTRTKGGPVGEFKSGSFRLAKDSQVPIVPISIQGTSDVFEKNGRLIKPAKIKVTICPPVDSHLSENVDIKDLAVQVRQIIVDHMD</sequence>
<dbReference type="InterPro" id="IPR004552">
    <property type="entry name" value="AGP_acyltrans"/>
</dbReference>
<accession>A0ABW6KGY7</accession>
<name>A0ABW6KGY7_9BACI</name>
<evidence type="ECO:0000256" key="3">
    <source>
        <dbReference type="ARBA" id="ARBA00022516"/>
    </source>
</evidence>
<dbReference type="RefSeq" id="WP_389362087.1">
    <property type="nucleotide sequence ID" value="NZ_JBIACK010000008.1"/>
</dbReference>
<evidence type="ECO:0000313" key="10">
    <source>
        <dbReference type="Proteomes" id="UP001601059"/>
    </source>
</evidence>
<dbReference type="InterPro" id="IPR002123">
    <property type="entry name" value="Plipid/glycerol_acylTrfase"/>
</dbReference>
<keyword evidence="7" id="KW-0594">Phospholipid biosynthesis</keyword>
<evidence type="ECO:0000313" key="9">
    <source>
        <dbReference type="EMBL" id="MFE8702123.1"/>
    </source>
</evidence>
<dbReference type="PANTHER" id="PTHR10434">
    <property type="entry name" value="1-ACYL-SN-GLYCEROL-3-PHOSPHATE ACYLTRANSFERASE"/>
    <property type="match status" value="1"/>
</dbReference>
<reference evidence="9 10" key="1">
    <citation type="submission" date="2024-08" db="EMBL/GenBank/DDBJ databases">
        <title>Two novel Cytobacillus novel species.</title>
        <authorList>
            <person name="Liu G."/>
        </authorList>
    </citation>
    <scope>NUCLEOTIDE SEQUENCE [LARGE SCALE GENOMIC DNA]</scope>
    <source>
        <strain evidence="9 10">FJAT-54145</strain>
    </source>
</reference>
<dbReference type="Proteomes" id="UP001601059">
    <property type="component" value="Unassembled WGS sequence"/>
</dbReference>
<dbReference type="EC" id="2.3.1.51" evidence="7"/>
<keyword evidence="10" id="KW-1185">Reference proteome</keyword>
<keyword evidence="5 7" id="KW-0443">Lipid metabolism</keyword>
<evidence type="ECO:0000256" key="5">
    <source>
        <dbReference type="ARBA" id="ARBA00023098"/>
    </source>
</evidence>
<comment type="catalytic activity">
    <reaction evidence="7">
        <text>a 1-acyl-sn-glycero-3-phosphate + an acyl-CoA = a 1,2-diacyl-sn-glycero-3-phosphate + CoA</text>
        <dbReference type="Rhea" id="RHEA:19709"/>
        <dbReference type="ChEBI" id="CHEBI:57287"/>
        <dbReference type="ChEBI" id="CHEBI:57970"/>
        <dbReference type="ChEBI" id="CHEBI:58342"/>
        <dbReference type="ChEBI" id="CHEBI:58608"/>
        <dbReference type="EC" id="2.3.1.51"/>
    </reaction>
</comment>
<feature type="domain" description="Phospholipid/glycerol acyltransferase" evidence="8">
    <location>
        <begin position="73"/>
        <end position="187"/>
    </location>
</feature>
<keyword evidence="6 7" id="KW-0012">Acyltransferase</keyword>
<dbReference type="SUPFAM" id="SSF69593">
    <property type="entry name" value="Glycerol-3-phosphate (1)-acyltransferase"/>
    <property type="match status" value="1"/>
</dbReference>
<comment type="caution">
    <text evidence="9">The sequence shown here is derived from an EMBL/GenBank/DDBJ whole genome shotgun (WGS) entry which is preliminary data.</text>
</comment>
<evidence type="ECO:0000256" key="4">
    <source>
        <dbReference type="ARBA" id="ARBA00022679"/>
    </source>
</evidence>
<evidence type="ECO:0000256" key="7">
    <source>
        <dbReference type="RuleBase" id="RU361267"/>
    </source>
</evidence>
<comment type="domain">
    <text evidence="7">The HXXXXD motif is essential for acyltransferase activity and may constitute the binding site for the phosphate moiety of the glycerol-3-phosphate.</text>
</comment>
<dbReference type="SMART" id="SM00563">
    <property type="entry name" value="PlsC"/>
    <property type="match status" value="1"/>
</dbReference>
<dbReference type="EMBL" id="JBIACK010000008">
    <property type="protein sequence ID" value="MFE8702123.1"/>
    <property type="molecule type" value="Genomic_DNA"/>
</dbReference>
<comment type="similarity">
    <text evidence="2 7">Belongs to the 1-acyl-sn-glycerol-3-phosphate acyltransferase family.</text>
</comment>
<proteinExistence type="inferred from homology"/>
<dbReference type="GO" id="GO:0016746">
    <property type="term" value="F:acyltransferase activity"/>
    <property type="evidence" value="ECO:0007669"/>
    <property type="project" value="UniProtKB-KW"/>
</dbReference>
<dbReference type="NCBIfam" id="TIGR00530">
    <property type="entry name" value="AGP_acyltrn"/>
    <property type="match status" value="1"/>
</dbReference>
<organism evidence="9 10">
    <name type="scientific">Cytobacillus spartinae</name>
    <dbReference type="NCBI Taxonomy" id="3299023"/>
    <lineage>
        <taxon>Bacteria</taxon>
        <taxon>Bacillati</taxon>
        <taxon>Bacillota</taxon>
        <taxon>Bacilli</taxon>
        <taxon>Bacillales</taxon>
        <taxon>Bacillaceae</taxon>
        <taxon>Cytobacillus</taxon>
    </lineage>
</organism>
<dbReference type="CDD" id="cd07989">
    <property type="entry name" value="LPLAT_AGPAT-like"/>
    <property type="match status" value="1"/>
</dbReference>
<evidence type="ECO:0000256" key="6">
    <source>
        <dbReference type="ARBA" id="ARBA00023315"/>
    </source>
</evidence>
<evidence type="ECO:0000256" key="1">
    <source>
        <dbReference type="ARBA" id="ARBA00005189"/>
    </source>
</evidence>
<keyword evidence="4 7" id="KW-0808">Transferase</keyword>
<keyword evidence="7" id="KW-1208">Phospholipid metabolism</keyword>
<dbReference type="Pfam" id="PF01553">
    <property type="entry name" value="Acyltransferase"/>
    <property type="match status" value="1"/>
</dbReference>
<dbReference type="PANTHER" id="PTHR10434:SF64">
    <property type="entry name" value="1-ACYL-SN-GLYCEROL-3-PHOSPHATE ACYLTRANSFERASE-RELATED"/>
    <property type="match status" value="1"/>
</dbReference>
<keyword evidence="3 7" id="KW-0444">Lipid biosynthesis</keyword>
<evidence type="ECO:0000259" key="8">
    <source>
        <dbReference type="SMART" id="SM00563"/>
    </source>
</evidence>
<evidence type="ECO:0000256" key="2">
    <source>
        <dbReference type="ARBA" id="ARBA00008655"/>
    </source>
</evidence>
<comment type="pathway">
    <text evidence="1">Lipid metabolism.</text>
</comment>
<protein>
    <recommendedName>
        <fullName evidence="7">1-acyl-sn-glycerol-3-phosphate acyltransferase</fullName>
        <ecNumber evidence="7">2.3.1.51</ecNumber>
    </recommendedName>
</protein>
<gene>
    <name evidence="9" type="ORF">ACFYKX_16110</name>
</gene>